<organism evidence="1 2">
    <name type="scientific">Dehalococcoides mccartyi</name>
    <dbReference type="NCBI Taxonomy" id="61435"/>
    <lineage>
        <taxon>Bacteria</taxon>
        <taxon>Bacillati</taxon>
        <taxon>Chloroflexota</taxon>
        <taxon>Dehalococcoidia</taxon>
        <taxon>Dehalococcoidales</taxon>
        <taxon>Dehalococcoidaceae</taxon>
        <taxon>Dehalococcoides</taxon>
    </lineage>
</organism>
<proteinExistence type="predicted"/>
<gene>
    <name evidence="1" type="ORF">Dm11a5_0534</name>
</gene>
<dbReference type="EMBL" id="CP011127">
    <property type="protein sequence ID" value="AMU86360.1"/>
    <property type="molecule type" value="Genomic_DNA"/>
</dbReference>
<name>A0A142V953_9CHLR</name>
<evidence type="ECO:0000313" key="1">
    <source>
        <dbReference type="EMBL" id="AMU86360.1"/>
    </source>
</evidence>
<dbReference type="RefSeq" id="WP_011928937.1">
    <property type="nucleotide sequence ID" value="NZ_CP011127.1"/>
</dbReference>
<sequence>MSLPGQTGTNFKQPDKWDCYKFECLSDFLGEYAKSVRQPTGYLEAFAGSNQSVCAGINCPREACHILKGKESFFNQIVLLAQSETALAALRKPLLPARADVLSGSLINEETLQKVLDSFPRSEAVFILLEPPGFHHLRFSSLKKLALRGIDKDGRKPDMLLVLPLEMSLIRNLGRLDCQDSISRFFGHDKWIDIRQDWYTKRINTEEARKRLLRLYLAGFKDMGYKHVVHKEPANAGSPARYQLAVVSDRINFKNILDTIWDKERFLSCELF</sequence>
<dbReference type="Proteomes" id="UP000076394">
    <property type="component" value="Chromosome"/>
</dbReference>
<protein>
    <recommendedName>
        <fullName evidence="3">Three-Cys-motif partner protein TcmP</fullName>
    </recommendedName>
</protein>
<evidence type="ECO:0000313" key="2">
    <source>
        <dbReference type="Proteomes" id="UP000076394"/>
    </source>
</evidence>
<reference evidence="1 2" key="1">
    <citation type="submission" date="2015-03" db="EMBL/GenBank/DDBJ databases">
        <title>Genomic characterization of Dehalococcoides mccartyi strain 11a5, an unusal plasmid-containing chloroethene dechlorinator.</title>
        <authorList>
            <person name="Zhao S."/>
            <person name="Ding C."/>
            <person name="He J."/>
        </authorList>
    </citation>
    <scope>NUCLEOTIDE SEQUENCE [LARGE SCALE GENOMIC DNA]</scope>
    <source>
        <strain evidence="1 2">11a5</strain>
    </source>
</reference>
<dbReference type="PATRIC" id="fig|61435.13.peg.562"/>
<accession>A0A142V953</accession>
<dbReference type="AlphaFoldDB" id="A0A142V953"/>
<evidence type="ECO:0008006" key="3">
    <source>
        <dbReference type="Google" id="ProtNLM"/>
    </source>
</evidence>